<evidence type="ECO:0000256" key="1">
    <source>
        <dbReference type="SAM" id="MobiDB-lite"/>
    </source>
</evidence>
<dbReference type="GO" id="GO:0003824">
    <property type="term" value="F:catalytic activity"/>
    <property type="evidence" value="ECO:0007669"/>
    <property type="project" value="InterPro"/>
</dbReference>
<feature type="compositionally biased region" description="Low complexity" evidence="1">
    <location>
        <begin position="103"/>
        <end position="125"/>
    </location>
</feature>
<dbReference type="Gene3D" id="3.60.10.10">
    <property type="entry name" value="Endonuclease/exonuclease/phosphatase"/>
    <property type="match status" value="1"/>
</dbReference>
<name>A0A3A8K1E8_9BACT</name>
<feature type="domain" description="Endonuclease/exonuclease/phosphatase" evidence="3">
    <location>
        <begin position="140"/>
        <end position="361"/>
    </location>
</feature>
<dbReference type="Gene3D" id="1.10.101.10">
    <property type="entry name" value="PGBD-like superfamily/PGBD"/>
    <property type="match status" value="1"/>
</dbReference>
<proteinExistence type="predicted"/>
<comment type="caution">
    <text evidence="4">The sequence shown here is derived from an EMBL/GenBank/DDBJ whole genome shotgun (WGS) entry which is preliminary data.</text>
</comment>
<gene>
    <name evidence="4" type="ORF">D7X32_20665</name>
</gene>
<feature type="region of interest" description="Disordered" evidence="1">
    <location>
        <begin position="83"/>
        <end position="147"/>
    </location>
</feature>
<evidence type="ECO:0000313" key="4">
    <source>
        <dbReference type="EMBL" id="RKH01286.1"/>
    </source>
</evidence>
<feature type="domain" description="Peptidoglycan binding-like" evidence="2">
    <location>
        <begin position="42"/>
        <end position="95"/>
    </location>
</feature>
<dbReference type="SUPFAM" id="SSF56219">
    <property type="entry name" value="DNase I-like"/>
    <property type="match status" value="1"/>
</dbReference>
<dbReference type="InterPro" id="IPR002477">
    <property type="entry name" value="Peptidoglycan-bd-like"/>
</dbReference>
<dbReference type="Pfam" id="PF01471">
    <property type="entry name" value="PG_binding_1"/>
    <property type="match status" value="1"/>
</dbReference>
<evidence type="ECO:0000313" key="5">
    <source>
        <dbReference type="Proteomes" id="UP000268313"/>
    </source>
</evidence>
<dbReference type="AlphaFoldDB" id="A0A3A8K1E8"/>
<dbReference type="InterPro" id="IPR036366">
    <property type="entry name" value="PGBDSf"/>
</dbReference>
<organism evidence="4 5">
    <name type="scientific">Corallococcus carmarthensis</name>
    <dbReference type="NCBI Taxonomy" id="2316728"/>
    <lineage>
        <taxon>Bacteria</taxon>
        <taxon>Pseudomonadati</taxon>
        <taxon>Myxococcota</taxon>
        <taxon>Myxococcia</taxon>
        <taxon>Myxococcales</taxon>
        <taxon>Cystobacterineae</taxon>
        <taxon>Myxococcaceae</taxon>
        <taxon>Corallococcus</taxon>
    </lineage>
</organism>
<dbReference type="Proteomes" id="UP000268313">
    <property type="component" value="Unassembled WGS sequence"/>
</dbReference>
<keyword evidence="5" id="KW-1185">Reference proteome</keyword>
<reference evidence="5" key="1">
    <citation type="submission" date="2018-09" db="EMBL/GenBank/DDBJ databases">
        <authorList>
            <person name="Livingstone P.G."/>
            <person name="Whitworth D.E."/>
        </authorList>
    </citation>
    <scope>NUCLEOTIDE SEQUENCE [LARGE SCALE GENOMIC DNA]</scope>
    <source>
        <strain evidence="5">CA043D</strain>
    </source>
</reference>
<dbReference type="SUPFAM" id="SSF47090">
    <property type="entry name" value="PGBD-like"/>
    <property type="match status" value="1"/>
</dbReference>
<sequence>MAQCGTSRRDDANPRNICSRLARIGEIMRTTAHHRPLHVGSTGNRVQKVEERLKSAGYLKGAADDRFDAKTAKAVVAYKRDNGWEGKPQGVVGERMNDSLKRTTAGTTPSSTGGTTATAQASQTGGSDGKNKTPSTLKGATYNVERDRNPKDVQKWLGDFAKKNKLDFVQLQEINGYHKALEKIPGYHLVTFPGAKDHGETGILVKDSLLQGQKTSIQGEGGGWTTVRGGHAPPRAATAVKLAGWLQVVSAHQPPSVDWKGGEIDGPKNRVSTYKSLSEKLLGFANRKIAKNPDEGLLIGGDWNEPASTKGKWSPGWIAQQAGMTTHGGVESHGHGKIDYAMSYGCKVSNVKAGPTGGSDHNIVLFTVSRPKGKG</sequence>
<dbReference type="EMBL" id="RAWE01000074">
    <property type="protein sequence ID" value="RKH01286.1"/>
    <property type="molecule type" value="Genomic_DNA"/>
</dbReference>
<evidence type="ECO:0000259" key="2">
    <source>
        <dbReference type="Pfam" id="PF01471"/>
    </source>
</evidence>
<dbReference type="InterPro" id="IPR036365">
    <property type="entry name" value="PGBD-like_sf"/>
</dbReference>
<dbReference type="InterPro" id="IPR036691">
    <property type="entry name" value="Endo/exonu/phosph_ase_sf"/>
</dbReference>
<dbReference type="InterPro" id="IPR005135">
    <property type="entry name" value="Endo/exonuclease/phosphatase"/>
</dbReference>
<protein>
    <submittedName>
        <fullName evidence="4">Uncharacterized protein</fullName>
    </submittedName>
</protein>
<dbReference type="Pfam" id="PF03372">
    <property type="entry name" value="Exo_endo_phos"/>
    <property type="match status" value="1"/>
</dbReference>
<accession>A0A3A8K1E8</accession>
<evidence type="ECO:0000259" key="3">
    <source>
        <dbReference type="Pfam" id="PF03372"/>
    </source>
</evidence>